<dbReference type="InterPro" id="IPR012910">
    <property type="entry name" value="Plug_dom"/>
</dbReference>
<comment type="similarity">
    <text evidence="2 10 12">Belongs to the TonB-dependent receptor family.</text>
</comment>
<dbReference type="NCBIfam" id="TIGR01785">
    <property type="entry name" value="TonB-hemin"/>
    <property type="match status" value="1"/>
</dbReference>
<keyword evidence="5 10" id="KW-0812">Transmembrane</keyword>
<evidence type="ECO:0000256" key="11">
    <source>
        <dbReference type="PROSITE-ProRule" id="PRU10144"/>
    </source>
</evidence>
<dbReference type="PANTHER" id="PTHR30069:SF41">
    <property type="entry name" value="HEME_HEMOPEXIN UTILIZATION PROTEIN C"/>
    <property type="match status" value="1"/>
</dbReference>
<keyword evidence="16" id="KW-1185">Reference proteome</keyword>
<dbReference type="Pfam" id="PF07715">
    <property type="entry name" value="Plug"/>
    <property type="match status" value="1"/>
</dbReference>
<comment type="subcellular location">
    <subcellularLocation>
        <location evidence="1 10">Cell outer membrane</location>
        <topology evidence="1 10">Multi-pass membrane protein</topology>
    </subcellularLocation>
</comment>
<keyword evidence="6" id="KW-0732">Signal</keyword>
<evidence type="ECO:0000256" key="6">
    <source>
        <dbReference type="ARBA" id="ARBA00022729"/>
    </source>
</evidence>
<gene>
    <name evidence="15" type="ORF">CKO31_06740</name>
</gene>
<keyword evidence="9 10" id="KW-0998">Cell outer membrane</keyword>
<evidence type="ECO:0000256" key="8">
    <source>
        <dbReference type="ARBA" id="ARBA00023136"/>
    </source>
</evidence>
<evidence type="ECO:0000313" key="16">
    <source>
        <dbReference type="Proteomes" id="UP000748752"/>
    </source>
</evidence>
<evidence type="ECO:0000259" key="13">
    <source>
        <dbReference type="Pfam" id="PF00593"/>
    </source>
</evidence>
<evidence type="ECO:0000256" key="5">
    <source>
        <dbReference type="ARBA" id="ARBA00022692"/>
    </source>
</evidence>
<keyword evidence="7 12" id="KW-0798">TonB box</keyword>
<proteinExistence type="inferred from homology"/>
<keyword evidence="15" id="KW-0675">Receptor</keyword>
<dbReference type="PROSITE" id="PS52016">
    <property type="entry name" value="TONB_DEPENDENT_REC_3"/>
    <property type="match status" value="1"/>
</dbReference>
<dbReference type="PANTHER" id="PTHR30069">
    <property type="entry name" value="TONB-DEPENDENT OUTER MEMBRANE RECEPTOR"/>
    <property type="match status" value="1"/>
</dbReference>
<evidence type="ECO:0000256" key="10">
    <source>
        <dbReference type="PROSITE-ProRule" id="PRU01360"/>
    </source>
</evidence>
<dbReference type="Gene3D" id="2.40.170.20">
    <property type="entry name" value="TonB-dependent receptor, beta-barrel domain"/>
    <property type="match status" value="1"/>
</dbReference>
<organism evidence="15 16">
    <name type="scientific">Thiohalocapsa halophila</name>
    <dbReference type="NCBI Taxonomy" id="69359"/>
    <lineage>
        <taxon>Bacteria</taxon>
        <taxon>Pseudomonadati</taxon>
        <taxon>Pseudomonadota</taxon>
        <taxon>Gammaproteobacteria</taxon>
        <taxon>Chromatiales</taxon>
        <taxon>Chromatiaceae</taxon>
        <taxon>Thiohalocapsa</taxon>
    </lineage>
</organism>
<name>A0ABS1CF02_9GAMM</name>
<dbReference type="NCBIfam" id="TIGR01786">
    <property type="entry name" value="TonB-hemlactrns"/>
    <property type="match status" value="1"/>
</dbReference>
<feature type="domain" description="TonB-dependent receptor plug" evidence="14">
    <location>
        <begin position="142"/>
        <end position="243"/>
    </location>
</feature>
<dbReference type="PROSITE" id="PS01156">
    <property type="entry name" value="TONB_DEPENDENT_REC_2"/>
    <property type="match status" value="1"/>
</dbReference>
<evidence type="ECO:0000256" key="3">
    <source>
        <dbReference type="ARBA" id="ARBA00022448"/>
    </source>
</evidence>
<accession>A0ABS1CF02</accession>
<dbReference type="EMBL" id="NRRV01000012">
    <property type="protein sequence ID" value="MBK1630445.1"/>
    <property type="molecule type" value="Genomic_DNA"/>
</dbReference>
<dbReference type="SUPFAM" id="SSF56935">
    <property type="entry name" value="Porins"/>
    <property type="match status" value="1"/>
</dbReference>
<keyword evidence="4 10" id="KW-1134">Transmembrane beta strand</keyword>
<keyword evidence="8 10" id="KW-0472">Membrane</keyword>
<reference evidence="15 16" key="1">
    <citation type="journal article" date="2020" name="Microorganisms">
        <title>Osmotic Adaptation and Compatible Solute Biosynthesis of Phototrophic Bacteria as Revealed from Genome Analyses.</title>
        <authorList>
            <person name="Imhoff J.F."/>
            <person name="Rahn T."/>
            <person name="Kunzel S."/>
            <person name="Keller A."/>
            <person name="Neulinger S.C."/>
        </authorList>
    </citation>
    <scope>NUCLEOTIDE SEQUENCE [LARGE SCALE GENOMIC DNA]</scope>
    <source>
        <strain evidence="15 16">DSM 6210</strain>
    </source>
</reference>
<evidence type="ECO:0000256" key="1">
    <source>
        <dbReference type="ARBA" id="ARBA00004571"/>
    </source>
</evidence>
<dbReference type="Proteomes" id="UP000748752">
    <property type="component" value="Unassembled WGS sequence"/>
</dbReference>
<dbReference type="InterPro" id="IPR037066">
    <property type="entry name" value="Plug_dom_sf"/>
</dbReference>
<evidence type="ECO:0000256" key="7">
    <source>
        <dbReference type="ARBA" id="ARBA00023077"/>
    </source>
</evidence>
<dbReference type="InterPro" id="IPR010917">
    <property type="entry name" value="TonB_rcpt_CS"/>
</dbReference>
<dbReference type="Gene3D" id="2.170.130.10">
    <property type="entry name" value="TonB-dependent receptor, plug domain"/>
    <property type="match status" value="1"/>
</dbReference>
<evidence type="ECO:0000259" key="14">
    <source>
        <dbReference type="Pfam" id="PF07715"/>
    </source>
</evidence>
<evidence type="ECO:0000256" key="9">
    <source>
        <dbReference type="ARBA" id="ARBA00023237"/>
    </source>
</evidence>
<dbReference type="InterPro" id="IPR010949">
    <property type="entry name" value="TonB_Hb/transfer/lactofer_rcpt"/>
</dbReference>
<dbReference type="InterPro" id="IPR039426">
    <property type="entry name" value="TonB-dep_rcpt-like"/>
</dbReference>
<feature type="domain" description="TonB-dependent receptor-like beta-barrel" evidence="13">
    <location>
        <begin position="328"/>
        <end position="746"/>
    </location>
</feature>
<feature type="short sequence motif" description="TonB C-terminal box" evidence="11">
    <location>
        <begin position="756"/>
        <end position="773"/>
    </location>
</feature>
<dbReference type="InterPro" id="IPR000531">
    <property type="entry name" value="Beta-barrel_TonB"/>
</dbReference>
<sequence length="773" mass="84715">MDCVSRGLRMDVLLRPPVFPGTASQGALRQDPDPACQRAVWTTTLHRRLHMLSRQPTPPCSTAPGSAQWSHIPDGHNRRIAADRGALTHAAARIPRRLLSAAMLLCLGQSAVAQSATAAPDAVKLDAITVTATKTEQDIDVVPESVSVVTREQLRQRQPQAVGEVLRDLPNVDVGGGPRAVGQTVSIRGIGDDRILFLLDGARQNFSRGHNARLFVEPDLLRRVEVIRGPASALWGSGAIGGVIALETVDAADLLAPGQDFGGRVKTGYQDVNGQWMGAAAAYGRIDERFDWLVDLTYREAGDIRQGDGEDLANSGFERLSGLAKGTWNIDAANRLSFSYLGFNEDGEVPSNPQTPAAADGANLVDRTTRQDNFLLRYDYEDPDNNLLAPSLVLYRNRTDITEQRKRDDRRDATELTTTGFDLRNTSRFAFGDDLFQILTYGVEYYEDETESTRDGAPRESFPDGKTEVTGVYIQNEILLGERLTLIPGLRWDSFTSSAAAPGLEDNDDSAWSPKIGANLKVTDWLSFQASYNEAFRAPSVSELFVSGVHFTCGPGCQNLFVPNPDLKPEHARNKELGLRLFRQDLLTPGDVGRLRASVFRNDVTDFIERRVQVAFRPVPGNPGPGGVSTSDNVSDARLDGFEIGAVYEAPRWFAGLAYAQTRGDDENTDEPLASVSPDEWITRLGLRFPAWGVELGWRGRFVSAQDRVPAGIEPSERFDVQDIWLTWSPAGQLAGLSIDLGVDNLFDADYTPFQSALKAPGRNIKASLRYAF</sequence>
<dbReference type="CDD" id="cd01347">
    <property type="entry name" value="ligand_gated_channel"/>
    <property type="match status" value="1"/>
</dbReference>
<keyword evidence="3 10" id="KW-0813">Transport</keyword>
<comment type="caution">
    <text evidence="15">The sequence shown here is derived from an EMBL/GenBank/DDBJ whole genome shotgun (WGS) entry which is preliminary data.</text>
</comment>
<evidence type="ECO:0000256" key="12">
    <source>
        <dbReference type="RuleBase" id="RU003357"/>
    </source>
</evidence>
<dbReference type="InterPro" id="IPR011276">
    <property type="entry name" value="TonB_haem/Hb_rcpt"/>
</dbReference>
<evidence type="ECO:0000256" key="2">
    <source>
        <dbReference type="ARBA" id="ARBA00009810"/>
    </source>
</evidence>
<evidence type="ECO:0000256" key="4">
    <source>
        <dbReference type="ARBA" id="ARBA00022452"/>
    </source>
</evidence>
<protein>
    <submittedName>
        <fullName evidence="15">TonB-dependent receptor</fullName>
    </submittedName>
</protein>
<dbReference type="Pfam" id="PF00593">
    <property type="entry name" value="TonB_dep_Rec_b-barrel"/>
    <property type="match status" value="1"/>
</dbReference>
<evidence type="ECO:0000313" key="15">
    <source>
        <dbReference type="EMBL" id="MBK1630445.1"/>
    </source>
</evidence>
<dbReference type="InterPro" id="IPR036942">
    <property type="entry name" value="Beta-barrel_TonB_sf"/>
</dbReference>